<name>A0A918A7N6_9ACTN</name>
<dbReference type="SMART" id="SM00754">
    <property type="entry name" value="CHRD"/>
    <property type="match status" value="2"/>
</dbReference>
<keyword evidence="4" id="KW-1185">Reference proteome</keyword>
<dbReference type="InterPro" id="IPR010895">
    <property type="entry name" value="CHRD"/>
</dbReference>
<sequence length="299" mass="32101">MNMRTLTVPGLAAAAALLATSLSPISVQASTPIYLAAQLNGENEISPQGAKAGDLDGSALAVFRIHGHRVDYAVRWAKVAAPSGFHIHRGRSDENGDVKVPFFGEELPNSLHAVKGTVLVKDLGLLRRIVTNPGNWYANLHNAEHVPGAVRAQLHRVRPVDLNSVLSHGFGTTLTTQADGRQEVPAPGMKVGDHNGRAAWLVQPEGGRMWFATAWKGVSRPVAAHIHRARKGKNGPVVVPFFTAKKGLPPSVNGLAGSVVTPDPVARRIWNNPKNWYVNLHTAQFPGGAVRGQLYKGDW</sequence>
<gene>
    <name evidence="3" type="ORF">GCM10012278_35070</name>
</gene>
<evidence type="ECO:0000256" key="1">
    <source>
        <dbReference type="SAM" id="SignalP"/>
    </source>
</evidence>
<evidence type="ECO:0000259" key="2">
    <source>
        <dbReference type="SMART" id="SM00754"/>
    </source>
</evidence>
<organism evidence="3 4">
    <name type="scientific">Nonomuraea glycinis</name>
    <dbReference type="NCBI Taxonomy" id="2047744"/>
    <lineage>
        <taxon>Bacteria</taxon>
        <taxon>Bacillati</taxon>
        <taxon>Actinomycetota</taxon>
        <taxon>Actinomycetes</taxon>
        <taxon>Streptosporangiales</taxon>
        <taxon>Streptosporangiaceae</taxon>
        <taxon>Nonomuraea</taxon>
    </lineage>
</organism>
<dbReference type="RefSeq" id="WP_229699345.1">
    <property type="nucleotide sequence ID" value="NZ_BMNK01000005.1"/>
</dbReference>
<keyword evidence="1" id="KW-0732">Signal</keyword>
<feature type="domain" description="CHRD" evidence="2">
    <location>
        <begin position="33"/>
        <end position="156"/>
    </location>
</feature>
<proteinExistence type="predicted"/>
<reference evidence="3" key="2">
    <citation type="submission" date="2020-09" db="EMBL/GenBank/DDBJ databases">
        <authorList>
            <person name="Sun Q."/>
            <person name="Zhou Y."/>
        </authorList>
    </citation>
    <scope>NUCLEOTIDE SEQUENCE</scope>
    <source>
        <strain evidence="3">CGMCC 4.7430</strain>
    </source>
</reference>
<accession>A0A918A7N6</accession>
<dbReference type="AlphaFoldDB" id="A0A918A7N6"/>
<evidence type="ECO:0000313" key="3">
    <source>
        <dbReference type="EMBL" id="GGP07410.1"/>
    </source>
</evidence>
<feature type="chain" id="PRO_5037479409" description="CHRD domain-containing protein" evidence="1">
    <location>
        <begin position="30"/>
        <end position="299"/>
    </location>
</feature>
<dbReference type="Proteomes" id="UP000660745">
    <property type="component" value="Unassembled WGS sequence"/>
</dbReference>
<reference evidence="3" key="1">
    <citation type="journal article" date="2014" name="Int. J. Syst. Evol. Microbiol.">
        <title>Complete genome sequence of Corynebacterium casei LMG S-19264T (=DSM 44701T), isolated from a smear-ripened cheese.</title>
        <authorList>
            <consortium name="US DOE Joint Genome Institute (JGI-PGF)"/>
            <person name="Walter F."/>
            <person name="Albersmeier A."/>
            <person name="Kalinowski J."/>
            <person name="Ruckert C."/>
        </authorList>
    </citation>
    <scope>NUCLEOTIDE SEQUENCE</scope>
    <source>
        <strain evidence="3">CGMCC 4.7430</strain>
    </source>
</reference>
<feature type="signal peptide" evidence="1">
    <location>
        <begin position="1"/>
        <end position="29"/>
    </location>
</feature>
<protein>
    <recommendedName>
        <fullName evidence="2">CHRD domain-containing protein</fullName>
    </recommendedName>
</protein>
<feature type="domain" description="CHRD" evidence="2">
    <location>
        <begin position="172"/>
        <end position="296"/>
    </location>
</feature>
<dbReference type="EMBL" id="BMNK01000005">
    <property type="protein sequence ID" value="GGP07410.1"/>
    <property type="molecule type" value="Genomic_DNA"/>
</dbReference>
<dbReference type="Pfam" id="PF07452">
    <property type="entry name" value="CHRD"/>
    <property type="match status" value="2"/>
</dbReference>
<evidence type="ECO:0000313" key="4">
    <source>
        <dbReference type="Proteomes" id="UP000660745"/>
    </source>
</evidence>
<comment type="caution">
    <text evidence="3">The sequence shown here is derived from an EMBL/GenBank/DDBJ whole genome shotgun (WGS) entry which is preliminary data.</text>
</comment>